<evidence type="ECO:0000259" key="1">
    <source>
        <dbReference type="Pfam" id="PF00296"/>
    </source>
</evidence>
<organism evidence="2 3">
    <name type="scientific">Nonomuraea guangzhouensis</name>
    <dbReference type="NCBI Taxonomy" id="1291555"/>
    <lineage>
        <taxon>Bacteria</taxon>
        <taxon>Bacillati</taxon>
        <taxon>Actinomycetota</taxon>
        <taxon>Actinomycetes</taxon>
        <taxon>Streptosporangiales</taxon>
        <taxon>Streptosporangiaceae</taxon>
        <taxon>Nonomuraea</taxon>
    </lineage>
</organism>
<evidence type="ECO:0000313" key="3">
    <source>
        <dbReference type="Proteomes" id="UP001597097"/>
    </source>
</evidence>
<keyword evidence="2" id="KW-0560">Oxidoreductase</keyword>
<dbReference type="InterPro" id="IPR050172">
    <property type="entry name" value="SsuD_RutA_monooxygenase"/>
</dbReference>
<evidence type="ECO:0000313" key="2">
    <source>
        <dbReference type="EMBL" id="MFD1538339.1"/>
    </source>
</evidence>
<gene>
    <name evidence="2" type="ORF">ACFSJ0_14900</name>
</gene>
<dbReference type="PANTHER" id="PTHR42847:SF4">
    <property type="entry name" value="ALKANESULFONATE MONOOXYGENASE-RELATED"/>
    <property type="match status" value="1"/>
</dbReference>
<feature type="domain" description="Luciferase-like" evidence="1">
    <location>
        <begin position="13"/>
        <end position="255"/>
    </location>
</feature>
<dbReference type="NCBIfam" id="TIGR03619">
    <property type="entry name" value="F420_Rv2161c"/>
    <property type="match status" value="1"/>
</dbReference>
<reference evidence="3" key="1">
    <citation type="journal article" date="2019" name="Int. J. Syst. Evol. Microbiol.">
        <title>The Global Catalogue of Microorganisms (GCM) 10K type strain sequencing project: providing services to taxonomists for standard genome sequencing and annotation.</title>
        <authorList>
            <consortium name="The Broad Institute Genomics Platform"/>
            <consortium name="The Broad Institute Genome Sequencing Center for Infectious Disease"/>
            <person name="Wu L."/>
            <person name="Ma J."/>
        </authorList>
    </citation>
    <scope>NUCLEOTIDE SEQUENCE [LARGE SCALE GENOMIC DNA]</scope>
    <source>
        <strain evidence="3">CGMCC 1.15399</strain>
    </source>
</reference>
<dbReference type="InterPro" id="IPR011251">
    <property type="entry name" value="Luciferase-like_dom"/>
</dbReference>
<dbReference type="Pfam" id="PF00296">
    <property type="entry name" value="Bac_luciferase"/>
    <property type="match status" value="1"/>
</dbReference>
<dbReference type="RefSeq" id="WP_219533343.1">
    <property type="nucleotide sequence ID" value="NZ_JAHKRM010000017.1"/>
</dbReference>
<proteinExistence type="predicted"/>
<name>A0ABW4G6G4_9ACTN</name>
<dbReference type="PANTHER" id="PTHR42847">
    <property type="entry name" value="ALKANESULFONATE MONOOXYGENASE"/>
    <property type="match status" value="1"/>
</dbReference>
<dbReference type="EC" id="1.-.-.-" evidence="2"/>
<comment type="caution">
    <text evidence="2">The sequence shown here is derived from an EMBL/GenBank/DDBJ whole genome shotgun (WGS) entry which is preliminary data.</text>
</comment>
<keyword evidence="3" id="KW-1185">Reference proteome</keyword>
<dbReference type="EMBL" id="JBHUCM010000013">
    <property type="protein sequence ID" value="MFD1538339.1"/>
    <property type="molecule type" value="Genomic_DNA"/>
</dbReference>
<protein>
    <submittedName>
        <fullName evidence="2">LLM class F420-dependent oxidoreductase</fullName>
        <ecNumber evidence="2">1.-.-.-</ecNumber>
    </submittedName>
</protein>
<accession>A0ABW4G6G4</accession>
<dbReference type="GO" id="GO:0016491">
    <property type="term" value="F:oxidoreductase activity"/>
    <property type="evidence" value="ECO:0007669"/>
    <property type="project" value="UniProtKB-KW"/>
</dbReference>
<dbReference type="InterPro" id="IPR019921">
    <property type="entry name" value="Lucif-like_OxRdtase_Rv2161c"/>
</dbReference>
<sequence length="289" mass="31435">MRIGVVFPQTEIGADAGAVRAYGQRVEELGFRHVMAFDHVVGADPAVHQGWDGPYDVRTTFHEPMVLFGYLAALTSLELVTGIIILPQRQTALVAKQAAEVDLLTTGRFRLGVGLGWNRVEYEALGQDFTTRGKRVEEQVALMRRLWTESSVTFEGAFDRVTGAGLAPLPVQRPIPVWFGAQSPVAYRRAGRLADGWFPQMSPGPQLDEAKAMVEAAAAQAGRDPAALGMEGRVRWAGSADELHKTVHRWRESGATHVAIDTMRAGLRSVDEHLAALETAAEALEPGTD</sequence>
<dbReference type="Proteomes" id="UP001597097">
    <property type="component" value="Unassembled WGS sequence"/>
</dbReference>